<accession>A0A919SF65</accession>
<dbReference type="AlphaFoldDB" id="A0A919SF65"/>
<dbReference type="Pfam" id="PF02909">
    <property type="entry name" value="TetR_C_1"/>
    <property type="match status" value="1"/>
</dbReference>
<feature type="region of interest" description="Disordered" evidence="3">
    <location>
        <begin position="1"/>
        <end position="45"/>
    </location>
</feature>
<sequence>MRRRKTRQRNKRLAERRRGQRQPDPSRILIHRTEPPHRRPSHHGGLRRVRVWAMRAVIFGYFGTLTDPGAEEYREPLAHRTGGLLGGCRPRFWEALAGSFGERSASLYGYVSSKDEMYDLMVDWVDGEDGPPPAPSGNLRSDLFGLAHRIRRSILRHPWMTSVAAGRPNFGPNSLAWHEYGLAVMDDRGLTIGEMLVANEILQSFVRGFTTRELAEQQALQRAGLDADAWGRAMRPYTEAIEKSGRYPRFTRVVRDPHLPPAPDRHELAKRLPLNVGGGRCMRAPAGGRAVLHPPAGLEPRSVGHHPCVVDARRMGRVPPVGQAAAVAAGAAFAAHERFHRASVCPAAPRSRWAPGAPGYRPVADLDQEVSSADQDLFAVGAGRPGRWCRPGQHLAAFGLRQRPDPGRGVEFQVRAGADHHHRASVGEAAGLGPVLSARPETGSGVVMACESAGHDDDH</sequence>
<evidence type="ECO:0000256" key="3">
    <source>
        <dbReference type="SAM" id="MobiDB-lite"/>
    </source>
</evidence>
<organism evidence="5 6">
    <name type="scientific">Actinoplanes auranticolor</name>
    <dbReference type="NCBI Taxonomy" id="47988"/>
    <lineage>
        <taxon>Bacteria</taxon>
        <taxon>Bacillati</taxon>
        <taxon>Actinomycetota</taxon>
        <taxon>Actinomycetes</taxon>
        <taxon>Micromonosporales</taxon>
        <taxon>Micromonosporaceae</taxon>
        <taxon>Actinoplanes</taxon>
    </lineage>
</organism>
<proteinExistence type="predicted"/>
<dbReference type="EMBL" id="BOQL01000028">
    <property type="protein sequence ID" value="GIM69588.1"/>
    <property type="molecule type" value="Genomic_DNA"/>
</dbReference>
<evidence type="ECO:0000256" key="2">
    <source>
        <dbReference type="ARBA" id="ARBA00023163"/>
    </source>
</evidence>
<evidence type="ECO:0000313" key="5">
    <source>
        <dbReference type="EMBL" id="GIM69588.1"/>
    </source>
</evidence>
<reference evidence="5" key="1">
    <citation type="submission" date="2021-03" db="EMBL/GenBank/DDBJ databases">
        <title>Whole genome shotgun sequence of Actinoplanes auranticolor NBRC 12245.</title>
        <authorList>
            <person name="Komaki H."/>
            <person name="Tamura T."/>
        </authorList>
    </citation>
    <scope>NUCLEOTIDE SEQUENCE</scope>
    <source>
        <strain evidence="5">NBRC 12245</strain>
    </source>
</reference>
<feature type="domain" description="Tetracycline repressor TetR C-terminal" evidence="4">
    <location>
        <begin position="132"/>
        <end position="256"/>
    </location>
</feature>
<evidence type="ECO:0000259" key="4">
    <source>
        <dbReference type="Pfam" id="PF02909"/>
    </source>
</evidence>
<evidence type="ECO:0000313" key="6">
    <source>
        <dbReference type="Proteomes" id="UP000681340"/>
    </source>
</evidence>
<evidence type="ECO:0000256" key="1">
    <source>
        <dbReference type="ARBA" id="ARBA00023015"/>
    </source>
</evidence>
<dbReference type="Proteomes" id="UP000681340">
    <property type="component" value="Unassembled WGS sequence"/>
</dbReference>
<keyword evidence="2" id="KW-0804">Transcription</keyword>
<protein>
    <recommendedName>
        <fullName evidence="4">Tetracycline repressor TetR C-terminal domain-containing protein</fullName>
    </recommendedName>
</protein>
<dbReference type="InterPro" id="IPR004111">
    <property type="entry name" value="Repressor_TetR_C"/>
</dbReference>
<keyword evidence="1" id="KW-0805">Transcription regulation</keyword>
<feature type="compositionally biased region" description="Basic residues" evidence="3">
    <location>
        <begin position="1"/>
        <end position="11"/>
    </location>
</feature>
<comment type="caution">
    <text evidence="5">The sequence shown here is derived from an EMBL/GenBank/DDBJ whole genome shotgun (WGS) entry which is preliminary data.</text>
</comment>
<name>A0A919SF65_9ACTN</name>
<dbReference type="GO" id="GO:0045892">
    <property type="term" value="P:negative regulation of DNA-templated transcription"/>
    <property type="evidence" value="ECO:0007669"/>
    <property type="project" value="InterPro"/>
</dbReference>
<dbReference type="Gene3D" id="1.10.357.10">
    <property type="entry name" value="Tetracycline Repressor, domain 2"/>
    <property type="match status" value="1"/>
</dbReference>
<dbReference type="SUPFAM" id="SSF48498">
    <property type="entry name" value="Tetracyclin repressor-like, C-terminal domain"/>
    <property type="match status" value="1"/>
</dbReference>
<keyword evidence="6" id="KW-1185">Reference proteome</keyword>
<gene>
    <name evidence="5" type="ORF">Aau02nite_36800</name>
</gene>
<dbReference type="InterPro" id="IPR036271">
    <property type="entry name" value="Tet_transcr_reg_TetR-rel_C_sf"/>
</dbReference>